<dbReference type="SUPFAM" id="SSF48498">
    <property type="entry name" value="Tetracyclin repressor-like, C-terminal domain"/>
    <property type="match status" value="1"/>
</dbReference>
<dbReference type="InterPro" id="IPR009057">
    <property type="entry name" value="Homeodomain-like_sf"/>
</dbReference>
<keyword evidence="3" id="KW-0804">Transcription</keyword>
<evidence type="ECO:0000256" key="1">
    <source>
        <dbReference type="ARBA" id="ARBA00023015"/>
    </source>
</evidence>
<dbReference type="SUPFAM" id="SSF46689">
    <property type="entry name" value="Homeodomain-like"/>
    <property type="match status" value="1"/>
</dbReference>
<dbReference type="PRINTS" id="PR00455">
    <property type="entry name" value="HTHTETR"/>
</dbReference>
<evidence type="ECO:0000313" key="6">
    <source>
        <dbReference type="EMBL" id="MCP9274478.1"/>
    </source>
</evidence>
<keyword evidence="1" id="KW-0805">Transcription regulation</keyword>
<dbReference type="Pfam" id="PF00440">
    <property type="entry name" value="TetR_N"/>
    <property type="match status" value="1"/>
</dbReference>
<dbReference type="Proteomes" id="UP001651690">
    <property type="component" value="Unassembled WGS sequence"/>
</dbReference>
<dbReference type="PANTHER" id="PTHR30055:SF234">
    <property type="entry name" value="HTH-TYPE TRANSCRIPTIONAL REGULATOR BETI"/>
    <property type="match status" value="1"/>
</dbReference>
<sequence length="225" mass="24452">MTEAADSGPAATRLHIIHAAAHEFALKPYTRVNLDDVLLGADVTKGALYTHFRSKHELAMAVIEERTKLTRQQVADLTTPSSSALETLVDVTYLIAVSDCGEEMARAGLNLLESVGRFDGLQAKVVDVWVGGFAELVRQAQEQEDVLPAVDPEAVARTIVSMYLGLRQTSDLDEPKTLIGDLEATLLLILPGFAEPGRLDYLHGFIQRRSALAIRNTAPLVHGNL</sequence>
<dbReference type="InterPro" id="IPR054126">
    <property type="entry name" value="CprB_TetR_C"/>
</dbReference>
<keyword evidence="2 4" id="KW-0238">DNA-binding</keyword>
<accession>A0ABT1M5P6</accession>
<dbReference type="PANTHER" id="PTHR30055">
    <property type="entry name" value="HTH-TYPE TRANSCRIPTIONAL REGULATOR RUTR"/>
    <property type="match status" value="1"/>
</dbReference>
<feature type="domain" description="HTH tetR-type" evidence="5">
    <location>
        <begin position="10"/>
        <end position="70"/>
    </location>
</feature>
<dbReference type="InterPro" id="IPR050109">
    <property type="entry name" value="HTH-type_TetR-like_transc_reg"/>
</dbReference>
<evidence type="ECO:0000256" key="3">
    <source>
        <dbReference type="ARBA" id="ARBA00023163"/>
    </source>
</evidence>
<proteinExistence type="predicted"/>
<dbReference type="RefSeq" id="WP_255062034.1">
    <property type="nucleotide sequence ID" value="NZ_JANDBD010000008.1"/>
</dbReference>
<evidence type="ECO:0000256" key="4">
    <source>
        <dbReference type="PROSITE-ProRule" id="PRU00335"/>
    </source>
</evidence>
<organism evidence="6 7">
    <name type="scientific">Mycolicibacterium arenosum</name>
    <dbReference type="NCBI Taxonomy" id="2952157"/>
    <lineage>
        <taxon>Bacteria</taxon>
        <taxon>Bacillati</taxon>
        <taxon>Actinomycetota</taxon>
        <taxon>Actinomycetes</taxon>
        <taxon>Mycobacteriales</taxon>
        <taxon>Mycobacteriaceae</taxon>
        <taxon>Mycolicibacterium</taxon>
    </lineage>
</organism>
<dbReference type="EMBL" id="JANDBD010000008">
    <property type="protein sequence ID" value="MCP9274478.1"/>
    <property type="molecule type" value="Genomic_DNA"/>
</dbReference>
<dbReference type="Pfam" id="PF21935">
    <property type="entry name" value="TetR_C_45"/>
    <property type="match status" value="1"/>
</dbReference>
<feature type="DNA-binding region" description="H-T-H motif" evidence="4">
    <location>
        <begin position="33"/>
        <end position="52"/>
    </location>
</feature>
<dbReference type="Gene3D" id="1.10.357.10">
    <property type="entry name" value="Tetracycline Repressor, domain 2"/>
    <property type="match status" value="1"/>
</dbReference>
<gene>
    <name evidence="6" type="ORF">NM203_19995</name>
</gene>
<evidence type="ECO:0000313" key="7">
    <source>
        <dbReference type="Proteomes" id="UP001651690"/>
    </source>
</evidence>
<comment type="caution">
    <text evidence="6">The sequence shown here is derived from an EMBL/GenBank/DDBJ whole genome shotgun (WGS) entry which is preliminary data.</text>
</comment>
<keyword evidence="7" id="KW-1185">Reference proteome</keyword>
<dbReference type="InterPro" id="IPR001647">
    <property type="entry name" value="HTH_TetR"/>
</dbReference>
<protein>
    <submittedName>
        <fullName evidence="6">TetR/AcrR family transcriptional regulator</fullName>
    </submittedName>
</protein>
<name>A0ABT1M5P6_9MYCO</name>
<dbReference type="InterPro" id="IPR036271">
    <property type="entry name" value="Tet_transcr_reg_TetR-rel_C_sf"/>
</dbReference>
<evidence type="ECO:0000256" key="2">
    <source>
        <dbReference type="ARBA" id="ARBA00023125"/>
    </source>
</evidence>
<reference evidence="6 7" key="1">
    <citation type="submission" date="2022-06" db="EMBL/GenBank/DDBJ databases">
        <title>Mycolicibacterium sp. CAU 1645 isolated from seawater.</title>
        <authorList>
            <person name="Kim W."/>
        </authorList>
    </citation>
    <scope>NUCLEOTIDE SEQUENCE [LARGE SCALE GENOMIC DNA]</scope>
    <source>
        <strain evidence="6 7">CAU 1645</strain>
    </source>
</reference>
<evidence type="ECO:0000259" key="5">
    <source>
        <dbReference type="PROSITE" id="PS50977"/>
    </source>
</evidence>
<dbReference type="PROSITE" id="PS50977">
    <property type="entry name" value="HTH_TETR_2"/>
    <property type="match status" value="1"/>
</dbReference>